<evidence type="ECO:0000313" key="2">
    <source>
        <dbReference type="EMBL" id="MBA4501416.1"/>
    </source>
</evidence>
<name>A0A7W2AA24_9GAMM</name>
<comment type="caution">
    <text evidence="2">The sequence shown here is derived from an EMBL/GenBank/DDBJ whole genome shotgun (WGS) entry which is preliminary data.</text>
</comment>
<evidence type="ECO:0000313" key="3">
    <source>
        <dbReference type="Proteomes" id="UP000538931"/>
    </source>
</evidence>
<reference evidence="2 3" key="1">
    <citation type="submission" date="2020-07" db="EMBL/GenBank/DDBJ databases">
        <title>Bacterium isolated from marien macroalgae.</title>
        <authorList>
            <person name="Zhu K."/>
            <person name="Lu D."/>
            <person name="Du Z."/>
        </authorList>
    </citation>
    <scope>NUCLEOTIDE SEQUENCE [LARGE SCALE GENOMIC DNA]</scope>
    <source>
        <strain evidence="2 3">3-1745</strain>
    </source>
</reference>
<evidence type="ECO:0000259" key="1">
    <source>
        <dbReference type="Pfam" id="PF07811"/>
    </source>
</evidence>
<dbReference type="EMBL" id="JACEMT010000035">
    <property type="protein sequence ID" value="MBA4501416.1"/>
    <property type="molecule type" value="Genomic_DNA"/>
</dbReference>
<dbReference type="Pfam" id="PF07811">
    <property type="entry name" value="TadE"/>
    <property type="match status" value="1"/>
</dbReference>
<gene>
    <name evidence="2" type="ORF">H1S06_03425</name>
</gene>
<feature type="domain" description="TadE-like" evidence="1">
    <location>
        <begin position="15"/>
        <end position="57"/>
    </location>
</feature>
<protein>
    <submittedName>
        <fullName evidence="2">Pilus assembly protein</fullName>
    </submittedName>
</protein>
<dbReference type="InterPro" id="IPR012495">
    <property type="entry name" value="TadE-like_dom"/>
</dbReference>
<accession>A0A7W2AA24</accession>
<dbReference type="RefSeq" id="WP_181737262.1">
    <property type="nucleotide sequence ID" value="NZ_JACEMT010000035.1"/>
</dbReference>
<keyword evidence="3" id="KW-1185">Reference proteome</keyword>
<dbReference type="AlphaFoldDB" id="A0A7W2AA24"/>
<dbReference type="Proteomes" id="UP000538931">
    <property type="component" value="Unassembled WGS sequence"/>
</dbReference>
<sequence length="171" mass="18385">MMPLSDAIAMRHQKGLAVVEITLVLPLLLLLMLATAEIGRMLYQYNTLTQAQRSGARLLATQLNYGQQLVLNVCPVTTASGTPLPDNLETRARNLIVYGAEPGGDEPVLPGLTAADVSFCAVPGLSEVQVHVQYDYSPMLFSQLPTFGLSDPVDIDFTLHSSISMRVLGGS</sequence>
<proteinExistence type="predicted"/>
<organism evidence="2 3">
    <name type="scientific">Marinobacterium marinum</name>
    <dbReference type="NCBI Taxonomy" id="2756129"/>
    <lineage>
        <taxon>Bacteria</taxon>
        <taxon>Pseudomonadati</taxon>
        <taxon>Pseudomonadota</taxon>
        <taxon>Gammaproteobacteria</taxon>
        <taxon>Oceanospirillales</taxon>
        <taxon>Oceanospirillaceae</taxon>
        <taxon>Marinobacterium</taxon>
    </lineage>
</organism>